<reference evidence="2 3" key="1">
    <citation type="journal article" date="2019" name="Int. J. Syst. Evol. Microbiol.">
        <title>The Global Catalogue of Microorganisms (GCM) 10K type strain sequencing project: providing services to taxonomists for standard genome sequencing and annotation.</title>
        <authorList>
            <consortium name="The Broad Institute Genomics Platform"/>
            <consortium name="The Broad Institute Genome Sequencing Center for Infectious Disease"/>
            <person name="Wu L."/>
            <person name="Ma J."/>
        </authorList>
    </citation>
    <scope>NUCLEOTIDE SEQUENCE [LARGE SCALE GENOMIC DNA]</scope>
    <source>
        <strain evidence="2 3">JCM 10696</strain>
    </source>
</reference>
<dbReference type="EMBL" id="BAAAHH010000002">
    <property type="protein sequence ID" value="GAA0939723.1"/>
    <property type="molecule type" value="Genomic_DNA"/>
</dbReference>
<sequence>MNPSAVSRAVRLTLPTPGRATKATRTPAITLAAISLSSVGTDAFREMEEDSTEPKVPVPNGIAVR</sequence>
<gene>
    <name evidence="2" type="ORF">GCM10009550_08440</name>
</gene>
<accession>A0ABN1QA24</accession>
<feature type="region of interest" description="Disordered" evidence="1">
    <location>
        <begin position="44"/>
        <end position="65"/>
    </location>
</feature>
<organism evidence="2 3">
    <name type="scientific">Actinocorallia libanotica</name>
    <dbReference type="NCBI Taxonomy" id="46162"/>
    <lineage>
        <taxon>Bacteria</taxon>
        <taxon>Bacillati</taxon>
        <taxon>Actinomycetota</taxon>
        <taxon>Actinomycetes</taxon>
        <taxon>Streptosporangiales</taxon>
        <taxon>Thermomonosporaceae</taxon>
        <taxon>Actinocorallia</taxon>
    </lineage>
</organism>
<name>A0ABN1QA24_9ACTN</name>
<evidence type="ECO:0000313" key="3">
    <source>
        <dbReference type="Proteomes" id="UP001500665"/>
    </source>
</evidence>
<evidence type="ECO:0000313" key="2">
    <source>
        <dbReference type="EMBL" id="GAA0939723.1"/>
    </source>
</evidence>
<dbReference type="Proteomes" id="UP001500665">
    <property type="component" value="Unassembled WGS sequence"/>
</dbReference>
<comment type="caution">
    <text evidence="2">The sequence shown here is derived from an EMBL/GenBank/DDBJ whole genome shotgun (WGS) entry which is preliminary data.</text>
</comment>
<proteinExistence type="predicted"/>
<keyword evidence="3" id="KW-1185">Reference proteome</keyword>
<protein>
    <submittedName>
        <fullName evidence="2">Uncharacterized protein</fullName>
    </submittedName>
</protein>
<evidence type="ECO:0000256" key="1">
    <source>
        <dbReference type="SAM" id="MobiDB-lite"/>
    </source>
</evidence>